<evidence type="ECO:0000259" key="1">
    <source>
        <dbReference type="Pfam" id="PF18694"/>
    </source>
</evidence>
<dbReference type="AlphaFoldDB" id="A0A1I8BYG9"/>
<evidence type="ECO:0000313" key="3">
    <source>
        <dbReference type="WBParaSite" id="MhA1_Contig819.frz3.gene25"/>
    </source>
</evidence>
<accession>A0A1I8BYG9</accession>
<name>A0A1I8BYG9_MELHA</name>
<evidence type="ECO:0000313" key="2">
    <source>
        <dbReference type="Proteomes" id="UP000095281"/>
    </source>
</evidence>
<dbReference type="Proteomes" id="UP000095281">
    <property type="component" value="Unplaced"/>
</dbReference>
<dbReference type="WBParaSite" id="MhA1_Contig819.frz3.gene25">
    <property type="protein sequence ID" value="MhA1_Contig819.frz3.gene25"/>
    <property type="gene ID" value="MhA1_Contig819.frz3.gene25"/>
</dbReference>
<dbReference type="Pfam" id="PF18694">
    <property type="entry name" value="TDP-43_N"/>
    <property type="match status" value="1"/>
</dbReference>
<organism evidence="2 3">
    <name type="scientific">Meloidogyne hapla</name>
    <name type="common">Root-knot nematode worm</name>
    <dbReference type="NCBI Taxonomy" id="6305"/>
    <lineage>
        <taxon>Eukaryota</taxon>
        <taxon>Metazoa</taxon>
        <taxon>Ecdysozoa</taxon>
        <taxon>Nematoda</taxon>
        <taxon>Chromadorea</taxon>
        <taxon>Rhabditida</taxon>
        <taxon>Tylenchina</taxon>
        <taxon>Tylenchomorpha</taxon>
        <taxon>Tylenchoidea</taxon>
        <taxon>Meloidogynidae</taxon>
        <taxon>Meloidogyninae</taxon>
        <taxon>Meloidogyne</taxon>
    </lineage>
</organism>
<proteinExistence type="predicted"/>
<dbReference type="InterPro" id="IPR041105">
    <property type="entry name" value="TDP-43_N"/>
</dbReference>
<sequence length="123" mass="13960">SEVNVMLVDKRGRLVRRIMLPTDGDGNLALETLAVSFPEAIGLMYRTLPDVYHQIEYSSVPLARNVTRLPEANVKVIISEVVLNGRMTCCLVHLEHRQMNPTKNDGHFHKELQLAEIIFPNKL</sequence>
<protein>
    <submittedName>
        <fullName evidence="3">TDP43_N domain-containing protein</fullName>
    </submittedName>
</protein>
<keyword evidence="2" id="KW-1185">Reference proteome</keyword>
<feature type="domain" description="TAR DNA-binding protein 43 N-terminal" evidence="1">
    <location>
        <begin position="17"/>
        <end position="47"/>
    </location>
</feature>
<reference evidence="3" key="1">
    <citation type="submission" date="2016-11" db="UniProtKB">
        <authorList>
            <consortium name="WormBaseParasite"/>
        </authorList>
    </citation>
    <scope>IDENTIFICATION</scope>
</reference>